<accession>A0ABX0GTH0</accession>
<sequence length="225" mass="24229">MKQVRHRTVSRSALGVALVPLLAAGALPASAATASAAPTVKSVKVAGKMRPDTLLTCAAVVRGADRVRYTWLVNGTTVLADQASPEHLLTGDMPWSGAVSCRVQATNGSGTATRTSVVRWTRGGRPLDNVVRPTISGAFEVGQLLTVDPGTWTPSPDDFYITWMRDGKEIHPQGNPDYYVTGETYRIKPEDLGHRISALVEADKVNYSAKGLRETHREKVRAPRG</sequence>
<reference evidence="3 4" key="1">
    <citation type="submission" date="2020-03" db="EMBL/GenBank/DDBJ databases">
        <title>Two novel Motilibacter sp.</title>
        <authorList>
            <person name="Liu S."/>
        </authorList>
    </citation>
    <scope>NUCLEOTIDE SEQUENCE [LARGE SCALE GENOMIC DNA]</scope>
    <source>
        <strain evidence="3 4">E257</strain>
    </source>
</reference>
<evidence type="ECO:0000259" key="2">
    <source>
        <dbReference type="PROSITE" id="PS50835"/>
    </source>
</evidence>
<evidence type="ECO:0000313" key="3">
    <source>
        <dbReference type="EMBL" id="NHC13119.1"/>
    </source>
</evidence>
<proteinExistence type="predicted"/>
<gene>
    <name evidence="3" type="ORF">G9H71_04915</name>
</gene>
<comment type="caution">
    <text evidence="3">The sequence shown here is derived from an EMBL/GenBank/DDBJ whole genome shotgun (WGS) entry which is preliminary data.</text>
</comment>
<keyword evidence="4" id="KW-1185">Reference proteome</keyword>
<dbReference type="EMBL" id="JAANNP010000001">
    <property type="protein sequence ID" value="NHC13119.1"/>
    <property type="molecule type" value="Genomic_DNA"/>
</dbReference>
<dbReference type="PROSITE" id="PS50835">
    <property type="entry name" value="IG_LIKE"/>
    <property type="match status" value="1"/>
</dbReference>
<dbReference type="Proteomes" id="UP000800981">
    <property type="component" value="Unassembled WGS sequence"/>
</dbReference>
<protein>
    <recommendedName>
        <fullName evidence="2">Ig-like domain-containing protein</fullName>
    </recommendedName>
</protein>
<keyword evidence="1" id="KW-0732">Signal</keyword>
<name>A0ABX0GTH0_9ACTN</name>
<dbReference type="InterPro" id="IPR007110">
    <property type="entry name" value="Ig-like_dom"/>
</dbReference>
<dbReference type="RefSeq" id="WP_166278627.1">
    <property type="nucleotide sequence ID" value="NZ_JAANNP010000001.1"/>
</dbReference>
<evidence type="ECO:0000313" key="4">
    <source>
        <dbReference type="Proteomes" id="UP000800981"/>
    </source>
</evidence>
<dbReference type="Gene3D" id="2.60.40.2700">
    <property type="match status" value="1"/>
</dbReference>
<organism evidence="3 4">
    <name type="scientific">Motilibacter deserti</name>
    <dbReference type="NCBI Taxonomy" id="2714956"/>
    <lineage>
        <taxon>Bacteria</taxon>
        <taxon>Bacillati</taxon>
        <taxon>Actinomycetota</taxon>
        <taxon>Actinomycetes</taxon>
        <taxon>Motilibacterales</taxon>
        <taxon>Motilibacteraceae</taxon>
        <taxon>Motilibacter</taxon>
    </lineage>
</organism>
<feature type="domain" description="Ig-like" evidence="2">
    <location>
        <begin position="28"/>
        <end position="118"/>
    </location>
</feature>
<evidence type="ECO:0000256" key="1">
    <source>
        <dbReference type="SAM" id="SignalP"/>
    </source>
</evidence>
<feature type="chain" id="PRO_5046049701" description="Ig-like domain-containing protein" evidence="1">
    <location>
        <begin position="32"/>
        <end position="225"/>
    </location>
</feature>
<feature type="signal peptide" evidence="1">
    <location>
        <begin position="1"/>
        <end position="31"/>
    </location>
</feature>